<dbReference type="FunFam" id="3.30.565.10:FF:000010">
    <property type="entry name" value="Sensor histidine kinase RcsC"/>
    <property type="match status" value="1"/>
</dbReference>
<feature type="domain" description="CheB-type methylesterase" evidence="18">
    <location>
        <begin position="54"/>
        <end position="243"/>
    </location>
</feature>
<dbReference type="PROSITE" id="PS50112">
    <property type="entry name" value="PAS"/>
    <property type="match status" value="2"/>
</dbReference>
<dbReference type="InterPro" id="IPR013655">
    <property type="entry name" value="PAS_fold_3"/>
</dbReference>
<dbReference type="PANTHER" id="PTHR24422:SF27">
    <property type="entry name" value="PROTEIN-GLUTAMATE O-METHYLTRANSFERASE"/>
    <property type="match status" value="1"/>
</dbReference>
<dbReference type="Proteomes" id="UP000010816">
    <property type="component" value="Chromosome"/>
</dbReference>
<dbReference type="eggNOG" id="COG1352">
    <property type="taxonomic scope" value="Bacteria"/>
</dbReference>
<evidence type="ECO:0000256" key="1">
    <source>
        <dbReference type="ARBA" id="ARBA00000085"/>
    </source>
</evidence>
<evidence type="ECO:0000259" key="19">
    <source>
        <dbReference type="PROSITE" id="PS50123"/>
    </source>
</evidence>
<dbReference type="PATRIC" id="fig|765912.4.peg.1537"/>
<evidence type="ECO:0000313" key="21">
    <source>
        <dbReference type="Proteomes" id="UP000010816"/>
    </source>
</evidence>
<dbReference type="InterPro" id="IPR022642">
    <property type="entry name" value="CheR_C"/>
</dbReference>
<keyword evidence="5" id="KW-0489">Methyltransferase</keyword>
<dbReference type="eggNOG" id="COG0784">
    <property type="taxonomic scope" value="Bacteria"/>
</dbReference>
<dbReference type="InterPro" id="IPR000673">
    <property type="entry name" value="Sig_transdc_resp-reg_Me-estase"/>
</dbReference>
<accession>L0GWJ1</accession>
<evidence type="ECO:0000256" key="6">
    <source>
        <dbReference type="ARBA" id="ARBA00022679"/>
    </source>
</evidence>
<dbReference type="InterPro" id="IPR050903">
    <property type="entry name" value="Bact_Chemotaxis_MeTrfase"/>
</dbReference>
<feature type="modified residue" description="4-aspartylphosphate" evidence="11">
    <location>
        <position position="1779"/>
    </location>
</feature>
<feature type="region of interest" description="Disordered" evidence="13">
    <location>
        <begin position="672"/>
        <end position="694"/>
    </location>
</feature>
<organism evidence="20 21">
    <name type="scientific">Thioflavicoccus mobilis 8321</name>
    <dbReference type="NCBI Taxonomy" id="765912"/>
    <lineage>
        <taxon>Bacteria</taxon>
        <taxon>Pseudomonadati</taxon>
        <taxon>Pseudomonadota</taxon>
        <taxon>Gammaproteobacteria</taxon>
        <taxon>Chromatiales</taxon>
        <taxon>Chromatiaceae</taxon>
        <taxon>Thioflavicoccus</taxon>
    </lineage>
</organism>
<keyword evidence="12" id="KW-0175">Coiled coil</keyword>
<feature type="coiled-coil region" evidence="12">
    <location>
        <begin position="700"/>
        <end position="773"/>
    </location>
</feature>
<evidence type="ECO:0000259" key="17">
    <source>
        <dbReference type="PROSITE" id="PS50113"/>
    </source>
</evidence>
<dbReference type="InterPro" id="IPR005467">
    <property type="entry name" value="His_kinase_dom"/>
</dbReference>
<dbReference type="SUPFAM" id="SSF55785">
    <property type="entry name" value="PYP-like sensor domain (PAS domain)"/>
    <property type="match status" value="3"/>
</dbReference>
<dbReference type="Gene3D" id="3.40.50.2300">
    <property type="match status" value="2"/>
</dbReference>
<dbReference type="eggNOG" id="COG1196">
    <property type="taxonomic scope" value="Bacteria"/>
</dbReference>
<dbReference type="InterPro" id="IPR022641">
    <property type="entry name" value="CheR_N"/>
</dbReference>
<dbReference type="Gene3D" id="3.30.565.10">
    <property type="entry name" value="Histidine kinase-like ATPase, C-terminal domain"/>
    <property type="match status" value="1"/>
</dbReference>
<dbReference type="GO" id="GO:0006935">
    <property type="term" value="P:chemotaxis"/>
    <property type="evidence" value="ECO:0007669"/>
    <property type="project" value="UniProtKB-UniRule"/>
</dbReference>
<feature type="region of interest" description="Disordered" evidence="13">
    <location>
        <begin position="1"/>
        <end position="51"/>
    </location>
</feature>
<proteinExistence type="predicted"/>
<dbReference type="RefSeq" id="WP_015280492.1">
    <property type="nucleotide sequence ID" value="NC_019940.1"/>
</dbReference>
<dbReference type="Pfam" id="PF01339">
    <property type="entry name" value="CheB_methylest"/>
    <property type="match status" value="1"/>
</dbReference>
<dbReference type="InterPro" id="IPR011006">
    <property type="entry name" value="CheY-like_superfamily"/>
</dbReference>
<evidence type="ECO:0000313" key="20">
    <source>
        <dbReference type="EMBL" id="AGA90351.1"/>
    </source>
</evidence>
<dbReference type="Gene3D" id="3.30.450.20">
    <property type="entry name" value="PAS domain"/>
    <property type="match status" value="3"/>
</dbReference>
<evidence type="ECO:0000259" key="14">
    <source>
        <dbReference type="PROSITE" id="PS50109"/>
    </source>
</evidence>
<feature type="active site" evidence="10">
    <location>
        <position position="66"/>
    </location>
</feature>
<dbReference type="Pfam" id="PF01590">
    <property type="entry name" value="GAF"/>
    <property type="match status" value="1"/>
</dbReference>
<dbReference type="Gene3D" id="1.10.287.130">
    <property type="match status" value="1"/>
</dbReference>
<evidence type="ECO:0000256" key="5">
    <source>
        <dbReference type="ARBA" id="ARBA00022603"/>
    </source>
</evidence>
<dbReference type="SUPFAM" id="SSF47757">
    <property type="entry name" value="Chemotaxis receptor methyltransferase CheR, N-terminal domain"/>
    <property type="match status" value="1"/>
</dbReference>
<dbReference type="CDD" id="cd16434">
    <property type="entry name" value="CheB-CheR_fusion"/>
    <property type="match status" value="1"/>
</dbReference>
<keyword evidence="8" id="KW-0418">Kinase</keyword>
<dbReference type="SMART" id="SM00138">
    <property type="entry name" value="MeTrc"/>
    <property type="match status" value="1"/>
</dbReference>
<dbReference type="eggNOG" id="COG0642">
    <property type="taxonomic scope" value="Bacteria"/>
</dbReference>
<dbReference type="Gene3D" id="2.10.70.100">
    <property type="match status" value="1"/>
</dbReference>
<feature type="compositionally biased region" description="Basic and acidic residues" evidence="13">
    <location>
        <begin position="1"/>
        <end position="18"/>
    </location>
</feature>
<dbReference type="GO" id="GO:0032259">
    <property type="term" value="P:methylation"/>
    <property type="evidence" value="ECO:0007669"/>
    <property type="project" value="UniProtKB-KW"/>
</dbReference>
<feature type="active site" evidence="10">
    <location>
        <position position="185"/>
    </location>
</feature>
<evidence type="ECO:0000256" key="4">
    <source>
        <dbReference type="ARBA" id="ARBA00022553"/>
    </source>
</evidence>
<keyword evidence="9" id="KW-0902">Two-component regulatory system</keyword>
<dbReference type="Pfam" id="PF08448">
    <property type="entry name" value="PAS_4"/>
    <property type="match status" value="1"/>
</dbReference>
<evidence type="ECO:0000256" key="13">
    <source>
        <dbReference type="SAM" id="MobiDB-lite"/>
    </source>
</evidence>
<evidence type="ECO:0000259" key="15">
    <source>
        <dbReference type="PROSITE" id="PS50110"/>
    </source>
</evidence>
<dbReference type="PROSITE" id="PS50109">
    <property type="entry name" value="HIS_KIN"/>
    <property type="match status" value="1"/>
</dbReference>
<dbReference type="InterPro" id="IPR029063">
    <property type="entry name" value="SAM-dependent_MTases_sf"/>
</dbReference>
<dbReference type="Pfam" id="PF00512">
    <property type="entry name" value="HisKA"/>
    <property type="match status" value="1"/>
</dbReference>
<feature type="domain" description="Histidine kinase" evidence="14">
    <location>
        <begin position="1346"/>
        <end position="1564"/>
    </location>
</feature>
<dbReference type="EMBL" id="CP003051">
    <property type="protein sequence ID" value="AGA90351.1"/>
    <property type="molecule type" value="Genomic_DNA"/>
</dbReference>
<dbReference type="PROSITE" id="PS50122">
    <property type="entry name" value="CHEB"/>
    <property type="match status" value="1"/>
</dbReference>
<feature type="domain" description="PAS" evidence="16">
    <location>
        <begin position="1195"/>
        <end position="1268"/>
    </location>
</feature>
<dbReference type="SMART" id="SM00065">
    <property type="entry name" value="GAF"/>
    <property type="match status" value="1"/>
</dbReference>
<dbReference type="CDD" id="cd00130">
    <property type="entry name" value="PAS"/>
    <property type="match status" value="2"/>
</dbReference>
<dbReference type="PANTHER" id="PTHR24422">
    <property type="entry name" value="CHEMOTAXIS PROTEIN METHYLTRANSFERASE"/>
    <property type="match status" value="1"/>
</dbReference>
<gene>
    <name evidence="20" type="ORF">Thimo_1570</name>
</gene>
<dbReference type="Gene3D" id="3.30.450.40">
    <property type="match status" value="1"/>
</dbReference>
<dbReference type="GO" id="GO:0005737">
    <property type="term" value="C:cytoplasm"/>
    <property type="evidence" value="ECO:0007669"/>
    <property type="project" value="InterPro"/>
</dbReference>
<dbReference type="GO" id="GO:0008984">
    <property type="term" value="F:protein-glutamate methylesterase activity"/>
    <property type="evidence" value="ECO:0007669"/>
    <property type="project" value="InterPro"/>
</dbReference>
<protein>
    <submittedName>
        <fullName evidence="20">PAS domain S-box</fullName>
    </submittedName>
</protein>
<comment type="catalytic activity">
    <reaction evidence="1">
        <text>ATP + protein L-histidine = ADP + protein N-phospho-L-histidine.</text>
        <dbReference type="EC" id="2.7.13.3"/>
    </reaction>
</comment>
<dbReference type="SMART" id="SM00086">
    <property type="entry name" value="PAC"/>
    <property type="match status" value="3"/>
</dbReference>
<feature type="active site" evidence="10">
    <location>
        <position position="93"/>
    </location>
</feature>
<dbReference type="InterPro" id="IPR013656">
    <property type="entry name" value="PAS_4"/>
</dbReference>
<feature type="modified residue" description="4-aspartylphosphate" evidence="11">
    <location>
        <position position="1650"/>
    </location>
</feature>
<evidence type="ECO:0000259" key="16">
    <source>
        <dbReference type="PROSITE" id="PS50112"/>
    </source>
</evidence>
<dbReference type="SUPFAM" id="SSF55781">
    <property type="entry name" value="GAF domain-like"/>
    <property type="match status" value="1"/>
</dbReference>
<evidence type="ECO:0000256" key="10">
    <source>
        <dbReference type="PROSITE-ProRule" id="PRU00050"/>
    </source>
</evidence>
<feature type="domain" description="PAS" evidence="16">
    <location>
        <begin position="1070"/>
        <end position="1140"/>
    </location>
</feature>
<dbReference type="SUPFAM" id="SSF52738">
    <property type="entry name" value="Methylesterase CheB, C-terminal domain"/>
    <property type="match status" value="1"/>
</dbReference>
<evidence type="ECO:0000256" key="3">
    <source>
        <dbReference type="ARBA" id="ARBA00022500"/>
    </source>
</evidence>
<keyword evidence="6" id="KW-0808">Transferase</keyword>
<keyword evidence="10" id="KW-0378">Hydrolase</keyword>
<dbReference type="InterPro" id="IPR001789">
    <property type="entry name" value="Sig_transdc_resp-reg_receiver"/>
</dbReference>
<dbReference type="SUPFAM" id="SSF55874">
    <property type="entry name" value="ATPase domain of HSP90 chaperone/DNA topoisomerase II/histidine kinase"/>
    <property type="match status" value="1"/>
</dbReference>
<dbReference type="NCBIfam" id="TIGR00229">
    <property type="entry name" value="sensory_box"/>
    <property type="match status" value="2"/>
</dbReference>
<dbReference type="PROSITE" id="PS50123">
    <property type="entry name" value="CHER"/>
    <property type="match status" value="1"/>
</dbReference>
<dbReference type="InterPro" id="IPR000780">
    <property type="entry name" value="CheR_MeTrfase"/>
</dbReference>
<name>L0GWJ1_9GAMM</name>
<dbReference type="InterPro" id="IPR000700">
    <property type="entry name" value="PAS-assoc_C"/>
</dbReference>
<evidence type="ECO:0000259" key="18">
    <source>
        <dbReference type="PROSITE" id="PS50122"/>
    </source>
</evidence>
<evidence type="ECO:0000256" key="8">
    <source>
        <dbReference type="ARBA" id="ARBA00022777"/>
    </source>
</evidence>
<dbReference type="PRINTS" id="PR00996">
    <property type="entry name" value="CHERMTFRASE"/>
</dbReference>
<keyword evidence="7" id="KW-0949">S-adenosyl-L-methionine</keyword>
<dbReference type="GO" id="GO:0000156">
    <property type="term" value="F:phosphorelay response regulator activity"/>
    <property type="evidence" value="ECO:0007669"/>
    <property type="project" value="InterPro"/>
</dbReference>
<dbReference type="SUPFAM" id="SSF53335">
    <property type="entry name" value="S-adenosyl-L-methionine-dependent methyltransferases"/>
    <property type="match status" value="1"/>
</dbReference>
<dbReference type="SUPFAM" id="SSF52172">
    <property type="entry name" value="CheY-like"/>
    <property type="match status" value="2"/>
</dbReference>
<dbReference type="Pfam" id="PF13596">
    <property type="entry name" value="PAS_10"/>
    <property type="match status" value="1"/>
</dbReference>
<evidence type="ECO:0000256" key="9">
    <source>
        <dbReference type="ARBA" id="ARBA00023012"/>
    </source>
</evidence>
<dbReference type="eggNOG" id="COG2201">
    <property type="taxonomic scope" value="Bacteria"/>
</dbReference>
<keyword evidence="21" id="KW-1185">Reference proteome</keyword>
<dbReference type="InterPro" id="IPR000014">
    <property type="entry name" value="PAS"/>
</dbReference>
<evidence type="ECO:0000256" key="11">
    <source>
        <dbReference type="PROSITE-ProRule" id="PRU00169"/>
    </source>
</evidence>
<dbReference type="Pfam" id="PF00072">
    <property type="entry name" value="Response_reg"/>
    <property type="match status" value="2"/>
</dbReference>
<dbReference type="InterPro" id="IPR029016">
    <property type="entry name" value="GAF-like_dom_sf"/>
</dbReference>
<dbReference type="InterPro" id="IPR035965">
    <property type="entry name" value="PAS-like_dom_sf"/>
</dbReference>
<dbReference type="InterPro" id="IPR003594">
    <property type="entry name" value="HATPase_dom"/>
</dbReference>
<dbReference type="InterPro" id="IPR036804">
    <property type="entry name" value="CheR_N_sf"/>
</dbReference>
<keyword evidence="4 11" id="KW-0597">Phosphoprotein</keyword>
<dbReference type="CDD" id="cd16922">
    <property type="entry name" value="HATPase_EvgS-ArcB-TorS-like"/>
    <property type="match status" value="1"/>
</dbReference>
<dbReference type="OrthoDB" id="9816309at2"/>
<dbReference type="KEGG" id="tmb:Thimo_1570"/>
<dbReference type="GO" id="GO:0000155">
    <property type="term" value="F:phosphorelay sensor kinase activity"/>
    <property type="evidence" value="ECO:0007669"/>
    <property type="project" value="InterPro"/>
</dbReference>
<sequence>MVEKDGREANSDRAEDKVSPTLEEAAPLGEGAQSSDSTDRETDATAEGHLIPEPRRSCVVVGVGASAGGLSAFKRFLRSLPSDSGMAFVLIQHLDPSHESMMAELLSKYTTMPIVQIDEAMPIEPNTVYMIQPNRFVKIEDNGLFVEAPVQRRGVRLPIDYFFSSLARARRERAICVVLSGTGSDGADGLREVKGEGGMTIAQRTEDAEFDGMPSAAVATGAVDHVLAIEEMADAILAYSRHAYVHNHSNGTLASAAPEHFRAILSLLNARTERDFSRYKHGTLARRIERRMGIRHIDSAADYLKLLRSDQEEVHALFKDLLIGVTRFFRDPAAWSELEHILAHQLRDRRSEEAVRVWVPGCATGEEAYSIAMLLFELQERQNKRWDIQVFATDIDSDAIEAARFGLYSENIASDLTEARLTAFFQHDGNKLRVKKRLRETCVFAVQSLLSDAPFSNLDLISCRNLLIYLESDIQQRVLDVFHFGLKPSGLLFLGNSESPNKRIRLFKTLSQPSRVYQKVGTSRPGSGGFPVVSTSRRCLDTLPAKRDEQQSVALGAIERSKRALLEEFAPASVVVNYRGLIQYIHGPVRNYLDFPSGEPELELTTMTLEGLKAKTRSALHQARTSGETVSLVATRIQRDREETAVRIRAQPLPGGKGDDRLFLVSFLDESPPQAADHSADADVPEAPAGLRGSDADEVNRQLVLELAATREDLQSTIEELESANEELKASNEEVMSMNEELQSTNEELETSREELQSLNEELSTVNSQLHDKVGELEAMTNDLTNLLASTDVATLFLDEGLRIRRFTPATMRLMSLLDSDVGRPLSDLASRVDDPELADDARAVLQTLAPIQKEVSKGSSQWFMRRVTPFRTADNKIEGVVVTYSDVTGVKEAARHVELREQQQAAVAQFGRAALAGEDSEALLGRAAKMVVDTLEVDYVKVLRREPEGRDLRLVAGVGWRNGLVGEATVSAGIESQGGYTLQTGGPVVTRDLRKEKRFSGSRLMSDHGILSGMSVLIGPEEAPWGVLSAHARREIDFTVDDTNFMLSVANVLWEAIRREAVETALRANEARTAAFLNNSAVVAWMKDGRGRYVYLSQTFEHRFGIRADDWLGRTDEELWPPEMAAAIHANDRRVREANEALETTETMVVRSGASVHLLVSKFPFTDALGRSCVGGLGVDITDRIEAERALTESEERLRQAARMARFGTYYADVDEGVIYWSAELKEILGYPSDAALETAIGEVPGFVNEADRERVAAALTASLDPVGDGLLQEEYRVVRRDGEIRWLLMQGRTLFQGEGPARCPIQVTGTALDITERHLFEEELRAARTRAEAANEAKSQFLANMSHEIRTPLTAILGFADVLQTRLCDPDDQACINTIKRNGDHLRQILDDFLDLAKIEAGKLSVHAQPCDAVAIIVEIQSLYGARAAQKGLSLTFEPRGELPRQIETDPKCLRQILLNLVGNAIKFTDTGGVQIVVECHAQDEQLAIAVIDSGIGIEQSHLEAVFEAFEQLDKSMTRSAGGTGLGLSITKKLVRALGGEITAESEPEHGSTFHIRIPTGPLAEAEWVIPDVTRLPTGAGGSPNEALPTLKARVLAVDDHRDVRFLVHELIENAGGEVISASDGAQALAVWQREHGQGRTIDAVLIDIQMPGMDGLDTTRQLRAVGCRVPIIALTANAMQRDRDACLEVGCDDFLSKPIERAVLLKKLAGWLHQPLADRTDDEATLVVLCVDDDPDIRATQKTLLELHGHRVEVAGSGAEALAVAERCKPSTALIDLGLGDMSGSELLEQLKRRPELADCLYVCLSGQTEDEAAWRELGFDYYLQKPVGIAALTEVLRCAKPGTKE</sequence>
<dbReference type="SMART" id="SM00091">
    <property type="entry name" value="PAS"/>
    <property type="match status" value="3"/>
</dbReference>
<dbReference type="PROSITE" id="PS50113">
    <property type="entry name" value="PAC"/>
    <property type="match status" value="2"/>
</dbReference>
<dbReference type="Pfam" id="PF02518">
    <property type="entry name" value="HATPase_c"/>
    <property type="match status" value="1"/>
</dbReference>
<dbReference type="GO" id="GO:0008983">
    <property type="term" value="F:protein-glutamate O-methyltransferase activity"/>
    <property type="evidence" value="ECO:0007669"/>
    <property type="project" value="UniProtKB-EC"/>
</dbReference>
<dbReference type="CDD" id="cd17546">
    <property type="entry name" value="REC_hyHK_CKI1_RcsC-like"/>
    <property type="match status" value="1"/>
</dbReference>
<dbReference type="InterPro" id="IPR003661">
    <property type="entry name" value="HisK_dim/P_dom"/>
</dbReference>
<dbReference type="SUPFAM" id="SSF47384">
    <property type="entry name" value="Homodimeric domain of signal transducing histidine kinase"/>
    <property type="match status" value="1"/>
</dbReference>
<evidence type="ECO:0000256" key="12">
    <source>
        <dbReference type="SAM" id="Coils"/>
    </source>
</evidence>
<evidence type="ECO:0000256" key="2">
    <source>
        <dbReference type="ARBA" id="ARBA00001541"/>
    </source>
</evidence>
<dbReference type="eggNOG" id="COG2203">
    <property type="taxonomic scope" value="Bacteria"/>
</dbReference>
<dbReference type="CDD" id="cd00082">
    <property type="entry name" value="HisKA"/>
    <property type="match status" value="1"/>
</dbReference>
<dbReference type="Pfam" id="PF08447">
    <property type="entry name" value="PAS_3"/>
    <property type="match status" value="1"/>
</dbReference>
<dbReference type="Pfam" id="PF01739">
    <property type="entry name" value="CheR"/>
    <property type="match status" value="1"/>
</dbReference>
<dbReference type="SMART" id="SM00388">
    <property type="entry name" value="HisKA"/>
    <property type="match status" value="1"/>
</dbReference>
<feature type="domain" description="Response regulatory" evidence="15">
    <location>
        <begin position="1596"/>
        <end position="1715"/>
    </location>
</feature>
<keyword evidence="3 10" id="KW-0145">Chemotaxis</keyword>
<feature type="domain" description="CheR-type methyltransferase" evidence="19">
    <location>
        <begin position="249"/>
        <end position="499"/>
    </location>
</feature>
<dbReference type="Pfam" id="PF03705">
    <property type="entry name" value="CheR_N"/>
    <property type="match status" value="1"/>
</dbReference>
<dbReference type="Gene3D" id="3.40.50.150">
    <property type="entry name" value="Vaccinia Virus protein VP39"/>
    <property type="match status" value="1"/>
</dbReference>
<reference evidence="20 21" key="1">
    <citation type="submission" date="2011-09" db="EMBL/GenBank/DDBJ databases">
        <title>Complete sequence of chromosome of Thioflavicoccus mobilis 8321.</title>
        <authorList>
            <consortium name="US DOE Joint Genome Institute"/>
            <person name="Lucas S."/>
            <person name="Han J."/>
            <person name="Lapidus A."/>
            <person name="Cheng J.-F."/>
            <person name="Goodwin L."/>
            <person name="Pitluck S."/>
            <person name="Peters L."/>
            <person name="Ovchinnikova G."/>
            <person name="Lu M."/>
            <person name="Detter J.C."/>
            <person name="Han C."/>
            <person name="Tapia R."/>
            <person name="Land M."/>
            <person name="Hauser L."/>
            <person name="Kyrpides N."/>
            <person name="Ivanova N."/>
            <person name="Pagani I."/>
            <person name="Vogl K."/>
            <person name="Liu Z."/>
            <person name="Imhoff J."/>
            <person name="Thiel V."/>
            <person name="Frigaard N.-U."/>
            <person name="Bryant D."/>
            <person name="Woyke T."/>
        </authorList>
    </citation>
    <scope>NUCLEOTIDE SEQUENCE [LARGE SCALE GENOMIC DNA]</scope>
    <source>
        <strain evidence="20 21">8321</strain>
    </source>
</reference>
<feature type="domain" description="Response regulatory" evidence="15">
    <location>
        <begin position="1730"/>
        <end position="1844"/>
    </location>
</feature>
<dbReference type="InterPro" id="IPR001610">
    <property type="entry name" value="PAC"/>
</dbReference>
<dbReference type="InterPro" id="IPR036890">
    <property type="entry name" value="HATPase_C_sf"/>
</dbReference>
<dbReference type="SMART" id="SM00448">
    <property type="entry name" value="REC"/>
    <property type="match status" value="2"/>
</dbReference>
<evidence type="ECO:0000256" key="7">
    <source>
        <dbReference type="ARBA" id="ARBA00022691"/>
    </source>
</evidence>
<dbReference type="PROSITE" id="PS50110">
    <property type="entry name" value="RESPONSE_REGULATORY"/>
    <property type="match status" value="2"/>
</dbReference>
<dbReference type="Gene3D" id="3.40.50.180">
    <property type="entry name" value="Methylesterase CheB, C-terminal domain"/>
    <property type="match status" value="1"/>
</dbReference>
<feature type="domain" description="PAC" evidence="17">
    <location>
        <begin position="1273"/>
        <end position="1328"/>
    </location>
</feature>
<dbReference type="HOGENOM" id="CLU_000892_2_2_6"/>
<dbReference type="STRING" id="765912.Thimo_1570"/>
<dbReference type="InterPro" id="IPR003018">
    <property type="entry name" value="GAF"/>
</dbReference>
<dbReference type="SMART" id="SM00387">
    <property type="entry name" value="HATPase_c"/>
    <property type="match status" value="1"/>
</dbReference>
<dbReference type="Gene3D" id="1.10.155.10">
    <property type="entry name" value="Chemotaxis receptor methyltransferase CheR, N-terminal domain"/>
    <property type="match status" value="1"/>
</dbReference>
<feature type="domain" description="PAC" evidence="17">
    <location>
        <begin position="846"/>
        <end position="900"/>
    </location>
</feature>
<comment type="catalytic activity">
    <reaction evidence="2">
        <text>L-glutamyl-[protein] + S-adenosyl-L-methionine = [protein]-L-glutamate 5-O-methyl ester + S-adenosyl-L-homocysteine</text>
        <dbReference type="Rhea" id="RHEA:24452"/>
        <dbReference type="Rhea" id="RHEA-COMP:10208"/>
        <dbReference type="Rhea" id="RHEA-COMP:10311"/>
        <dbReference type="ChEBI" id="CHEBI:29973"/>
        <dbReference type="ChEBI" id="CHEBI:57856"/>
        <dbReference type="ChEBI" id="CHEBI:59789"/>
        <dbReference type="ChEBI" id="CHEBI:82795"/>
        <dbReference type="EC" id="2.1.1.80"/>
    </reaction>
</comment>
<dbReference type="InterPro" id="IPR036097">
    <property type="entry name" value="HisK_dim/P_sf"/>
</dbReference>
<dbReference type="InterPro" id="IPR035909">
    <property type="entry name" value="CheB_C"/>
</dbReference>